<evidence type="ECO:0000313" key="3">
    <source>
        <dbReference type="Proteomes" id="UP001549320"/>
    </source>
</evidence>
<accession>A0ABV2QG36</accession>
<dbReference type="SUPFAM" id="SSF53213">
    <property type="entry name" value="LigB-like"/>
    <property type="match status" value="1"/>
</dbReference>
<proteinExistence type="predicted"/>
<dbReference type="EMBL" id="JBEPSH010000013">
    <property type="protein sequence ID" value="MET4579980.1"/>
    <property type="molecule type" value="Genomic_DNA"/>
</dbReference>
<sequence length="326" mass="35725">MTARGIRAFLGMSHTPLLGLAKIDPAIEARLRSAIEQARHHVLRWAPDRIVLIGPDHYNGFFNELMPTFCIGSSATSVGDYLMPTGSLNVDAHTALACAEFLTDMRFDPAVSRRMRVDHGFTQPLQLIWGSLDTPPVLPIFVNSVAPPSIPRVARCLELGRALGAFVEQLPGRTLLLGSGGLSHEPPVPRMDDSDPAVRERITTRSELTEEIRQRKIKLVIAAGRALAAGDPAMKPLNEAWDARWMEAIEHADFAYFKTLTEDAITRDAGLSGHESKTWLIGRAALPAGVSGCEFRHYQAIDELIAGYGLMFVDGSSPQHPQLPHE</sequence>
<organism evidence="2 3">
    <name type="scientific">Ottowia thiooxydans</name>
    <dbReference type="NCBI Taxonomy" id="219182"/>
    <lineage>
        <taxon>Bacteria</taxon>
        <taxon>Pseudomonadati</taxon>
        <taxon>Pseudomonadota</taxon>
        <taxon>Betaproteobacteria</taxon>
        <taxon>Burkholderiales</taxon>
        <taxon>Comamonadaceae</taxon>
        <taxon>Ottowia</taxon>
    </lineage>
</organism>
<dbReference type="NCBIfam" id="NF009910">
    <property type="entry name" value="PRK13370.1-4"/>
    <property type="match status" value="1"/>
</dbReference>
<dbReference type="Pfam" id="PF02900">
    <property type="entry name" value="LigB"/>
    <property type="match status" value="1"/>
</dbReference>
<dbReference type="Gene3D" id="3.40.830.10">
    <property type="entry name" value="LigB-like"/>
    <property type="match status" value="1"/>
</dbReference>
<reference evidence="2 3" key="1">
    <citation type="submission" date="2024-06" db="EMBL/GenBank/DDBJ databases">
        <title>Sorghum-associated microbial communities from plants grown in Nebraska, USA.</title>
        <authorList>
            <person name="Schachtman D."/>
        </authorList>
    </citation>
    <scope>NUCLEOTIDE SEQUENCE [LARGE SCALE GENOMIC DNA]</scope>
    <source>
        <strain evidence="2 3">2709</strain>
    </source>
</reference>
<evidence type="ECO:0000259" key="1">
    <source>
        <dbReference type="Pfam" id="PF02900"/>
    </source>
</evidence>
<protein>
    <submittedName>
        <fullName evidence="2">2,3-dihydroxyphenylpropionate 1,2-dioxygenase</fullName>
        <ecNumber evidence="2">1.13.11.16</ecNumber>
    </submittedName>
</protein>
<dbReference type="RefSeq" id="WP_354448557.1">
    <property type="nucleotide sequence ID" value="NZ_JBEPSH010000013.1"/>
</dbReference>
<dbReference type="GO" id="GO:0047070">
    <property type="term" value="F:3-carboxyethylcatechol 2,3-dioxygenase activity"/>
    <property type="evidence" value="ECO:0007669"/>
    <property type="project" value="UniProtKB-EC"/>
</dbReference>
<dbReference type="InterPro" id="IPR004183">
    <property type="entry name" value="Xdiol_dOase_suB"/>
</dbReference>
<gene>
    <name evidence="2" type="ORF">ABIE13_005118</name>
</gene>
<comment type="caution">
    <text evidence="2">The sequence shown here is derived from an EMBL/GenBank/DDBJ whole genome shotgun (WGS) entry which is preliminary data.</text>
</comment>
<feature type="domain" description="Extradiol ring-cleavage dioxygenase class III enzyme subunit B" evidence="1">
    <location>
        <begin position="10"/>
        <end position="296"/>
    </location>
</feature>
<keyword evidence="3" id="KW-1185">Reference proteome</keyword>
<dbReference type="EC" id="1.13.11.16" evidence="2"/>
<name>A0ABV2QG36_9BURK</name>
<evidence type="ECO:0000313" key="2">
    <source>
        <dbReference type="EMBL" id="MET4579980.1"/>
    </source>
</evidence>
<keyword evidence="2" id="KW-0560">Oxidoreductase</keyword>
<dbReference type="Proteomes" id="UP001549320">
    <property type="component" value="Unassembled WGS sequence"/>
</dbReference>